<feature type="compositionally biased region" description="Low complexity" evidence="1">
    <location>
        <begin position="1"/>
        <end position="18"/>
    </location>
</feature>
<reference evidence="2" key="1">
    <citation type="submission" date="2022-12" db="EMBL/GenBank/DDBJ databases">
        <title>Genome assemblies of Blomia tropicalis.</title>
        <authorList>
            <person name="Cui Y."/>
        </authorList>
    </citation>
    <scope>NUCLEOTIDE SEQUENCE</scope>
    <source>
        <tissue evidence="2">Adult mites</tissue>
    </source>
</reference>
<comment type="caution">
    <text evidence="2">The sequence shown here is derived from an EMBL/GenBank/DDBJ whole genome shotgun (WGS) entry which is preliminary data.</text>
</comment>
<evidence type="ECO:0000313" key="3">
    <source>
        <dbReference type="Proteomes" id="UP001142055"/>
    </source>
</evidence>
<keyword evidence="3" id="KW-1185">Reference proteome</keyword>
<dbReference type="AlphaFoldDB" id="A0A9Q0RT22"/>
<dbReference type="EMBL" id="JAPWDV010000001">
    <property type="protein sequence ID" value="KAJ6225396.1"/>
    <property type="molecule type" value="Genomic_DNA"/>
</dbReference>
<name>A0A9Q0RT22_BLOTA</name>
<protein>
    <submittedName>
        <fullName evidence="2">Uncharacterized protein</fullName>
    </submittedName>
</protein>
<evidence type="ECO:0000256" key="1">
    <source>
        <dbReference type="SAM" id="MobiDB-lite"/>
    </source>
</evidence>
<sequence length="116" mass="13266">MSKKQQQQQQQQKQQPKPSLAKVVETDLNRCYHAERDVDQWVVNDSATTLNPKRSRINDTIEFNVPLPNGDGLIIRLREEQRLPSDGKEPYRFVCKFPAPSETAPTQSSTANSRTN</sequence>
<proteinExistence type="predicted"/>
<feature type="region of interest" description="Disordered" evidence="1">
    <location>
        <begin position="1"/>
        <end position="23"/>
    </location>
</feature>
<organism evidence="2 3">
    <name type="scientific">Blomia tropicalis</name>
    <name type="common">Mite</name>
    <dbReference type="NCBI Taxonomy" id="40697"/>
    <lineage>
        <taxon>Eukaryota</taxon>
        <taxon>Metazoa</taxon>
        <taxon>Ecdysozoa</taxon>
        <taxon>Arthropoda</taxon>
        <taxon>Chelicerata</taxon>
        <taxon>Arachnida</taxon>
        <taxon>Acari</taxon>
        <taxon>Acariformes</taxon>
        <taxon>Sarcoptiformes</taxon>
        <taxon>Astigmata</taxon>
        <taxon>Glycyphagoidea</taxon>
        <taxon>Echimyopodidae</taxon>
        <taxon>Blomia</taxon>
    </lineage>
</organism>
<gene>
    <name evidence="2" type="ORF">RDWZM_003941</name>
</gene>
<evidence type="ECO:0000313" key="2">
    <source>
        <dbReference type="EMBL" id="KAJ6225396.1"/>
    </source>
</evidence>
<accession>A0A9Q0RT22</accession>
<dbReference type="Proteomes" id="UP001142055">
    <property type="component" value="Chromosome 1"/>
</dbReference>